<name>A0ABS5KXM3_9ACTN</name>
<proteinExistence type="predicted"/>
<dbReference type="InterPro" id="IPR029058">
    <property type="entry name" value="AB_hydrolase_fold"/>
</dbReference>
<dbReference type="Pfam" id="PF12697">
    <property type="entry name" value="Abhydrolase_6"/>
    <property type="match status" value="1"/>
</dbReference>
<dbReference type="SUPFAM" id="SSF53474">
    <property type="entry name" value="alpha/beta-Hydrolases"/>
    <property type="match status" value="1"/>
</dbReference>
<dbReference type="GO" id="GO:0016787">
    <property type="term" value="F:hydrolase activity"/>
    <property type="evidence" value="ECO:0007669"/>
    <property type="project" value="UniProtKB-KW"/>
</dbReference>
<feature type="domain" description="AB hydrolase-1" evidence="1">
    <location>
        <begin position="32"/>
        <end position="259"/>
    </location>
</feature>
<accession>A0ABS5KXM3</accession>
<keyword evidence="3" id="KW-1185">Reference proteome</keyword>
<dbReference type="Gene3D" id="3.40.50.1820">
    <property type="entry name" value="alpha/beta hydrolase"/>
    <property type="match status" value="1"/>
</dbReference>
<dbReference type="InterPro" id="IPR000073">
    <property type="entry name" value="AB_hydrolase_1"/>
</dbReference>
<dbReference type="RefSeq" id="WP_212014118.1">
    <property type="nucleotide sequence ID" value="NZ_JAAFYZ010000113.1"/>
</dbReference>
<reference evidence="2 3" key="1">
    <citation type="submission" date="2020-02" db="EMBL/GenBank/DDBJ databases">
        <title>Acidophilic actinobacteria isolated from forest soil.</title>
        <authorList>
            <person name="Golinska P."/>
        </authorList>
    </citation>
    <scope>NUCLEOTIDE SEQUENCE [LARGE SCALE GENOMIC DNA]</scope>
    <source>
        <strain evidence="2 3">NL8</strain>
    </source>
</reference>
<comment type="caution">
    <text evidence="2">The sequence shown here is derived from an EMBL/GenBank/DDBJ whole genome shotgun (WGS) entry which is preliminary data.</text>
</comment>
<sequence length="265" mass="28730">MERTIQKTIPVPADGRVTVDVYGDADPGSAGLVVVPGVMSDAHTWRHVARAITAWPSVAVLNRRGRTPSSPLPRDHTLRTEVEDLLAVLDRLGGERTLFGWSYGGLIALTAATERPVRHVIAYEPVIAPFARAELPALRAAAEGRDWDRSVDIVNTRVSGFAPDHVQALRADRQGWSALRRLSEPLYAELAALNASQPPEALARRAERIDLIIGEADQGTEPYGTSFDHVRQRLTAPRVQVLPGQGHLAHVTGPALLARTLDALA</sequence>
<evidence type="ECO:0000313" key="3">
    <source>
        <dbReference type="Proteomes" id="UP000730482"/>
    </source>
</evidence>
<protein>
    <submittedName>
        <fullName evidence="2">Alpha/beta hydrolase</fullName>
    </submittedName>
</protein>
<keyword evidence="2" id="KW-0378">Hydrolase</keyword>
<dbReference type="Proteomes" id="UP000730482">
    <property type="component" value="Unassembled WGS sequence"/>
</dbReference>
<gene>
    <name evidence="2" type="ORF">KGQ19_28015</name>
</gene>
<dbReference type="EMBL" id="JAAFYZ010000113">
    <property type="protein sequence ID" value="MBS2550724.1"/>
    <property type="molecule type" value="Genomic_DNA"/>
</dbReference>
<evidence type="ECO:0000259" key="1">
    <source>
        <dbReference type="Pfam" id="PF12697"/>
    </source>
</evidence>
<organism evidence="2 3">
    <name type="scientific">Catenulispora pinistramenti</name>
    <dbReference type="NCBI Taxonomy" id="2705254"/>
    <lineage>
        <taxon>Bacteria</taxon>
        <taxon>Bacillati</taxon>
        <taxon>Actinomycetota</taxon>
        <taxon>Actinomycetes</taxon>
        <taxon>Catenulisporales</taxon>
        <taxon>Catenulisporaceae</taxon>
        <taxon>Catenulispora</taxon>
    </lineage>
</organism>
<evidence type="ECO:0000313" key="2">
    <source>
        <dbReference type="EMBL" id="MBS2550724.1"/>
    </source>
</evidence>